<dbReference type="GO" id="GO:0015628">
    <property type="term" value="P:protein secretion by the type II secretion system"/>
    <property type="evidence" value="ECO:0007669"/>
    <property type="project" value="TreeGrafter"/>
</dbReference>
<reference evidence="2 3" key="1">
    <citation type="submission" date="2015-12" db="EMBL/GenBank/DDBJ databases">
        <title>Draft genome sequence of Acidibacillus ferrooxidans ITV001, isolated from a chalcopyrite acid mine drainage site in Brazil.</title>
        <authorList>
            <person name="Dall'Agnol H."/>
            <person name="Nancucheo I."/>
            <person name="Johnson B."/>
            <person name="Oliveira R."/>
            <person name="Leite L."/>
            <person name="Pylro V."/>
            <person name="Nunes G.L."/>
            <person name="Tzotzos G."/>
            <person name="Fernandes G.R."/>
            <person name="Dutra J."/>
            <person name="Orellana S.C."/>
            <person name="Oliveira G."/>
        </authorList>
    </citation>
    <scope>NUCLEOTIDE SEQUENCE [LARGE SCALE GENOMIC DNA]</scope>
    <source>
        <strain evidence="3">ITV01</strain>
    </source>
</reference>
<dbReference type="Gene3D" id="3.10.560.10">
    <property type="entry name" value="Outer membrane lipoprotein wza domain like"/>
    <property type="match status" value="1"/>
</dbReference>
<dbReference type="GO" id="GO:0015627">
    <property type="term" value="C:type II protein secretion system complex"/>
    <property type="evidence" value="ECO:0007669"/>
    <property type="project" value="TreeGrafter"/>
</dbReference>
<dbReference type="Gene3D" id="1.10.150.310">
    <property type="entry name" value="Tex RuvX-like domain-like"/>
    <property type="match status" value="1"/>
</dbReference>
<dbReference type="EMBL" id="LPVJ01000001">
    <property type="protein sequence ID" value="KUO97373.1"/>
    <property type="molecule type" value="Genomic_DNA"/>
</dbReference>
<evidence type="ECO:0000313" key="2">
    <source>
        <dbReference type="EMBL" id="KUO97373.1"/>
    </source>
</evidence>
<dbReference type="InterPro" id="IPR010994">
    <property type="entry name" value="RuvA_2-like"/>
</dbReference>
<proteinExistence type="predicted"/>
<dbReference type="AlphaFoldDB" id="A0A101XTQ3"/>
<evidence type="ECO:0000259" key="1">
    <source>
        <dbReference type="Pfam" id="PF10531"/>
    </source>
</evidence>
<accession>A0A101XTQ3</accession>
<comment type="caution">
    <text evidence="2">The sequence shown here is derived from an EMBL/GenBank/DDBJ whole genome shotgun (WGS) entry which is preliminary data.</text>
</comment>
<dbReference type="Pfam" id="PF10531">
    <property type="entry name" value="SLBB"/>
    <property type="match status" value="1"/>
</dbReference>
<name>A0A101XTQ3_9BACL</name>
<gene>
    <name evidence="2" type="ORF">ATW55_05750</name>
</gene>
<evidence type="ECO:0000313" key="3">
    <source>
        <dbReference type="Proteomes" id="UP000053557"/>
    </source>
</evidence>
<organism evidence="2 3">
    <name type="scientific">Ferroacidibacillus organovorans</name>
    <dbReference type="NCBI Taxonomy" id="1765683"/>
    <lineage>
        <taxon>Bacteria</taxon>
        <taxon>Bacillati</taxon>
        <taxon>Bacillota</taxon>
        <taxon>Bacilli</taxon>
        <taxon>Bacillales</taxon>
        <taxon>Alicyclobacillaceae</taxon>
        <taxon>Ferroacidibacillus</taxon>
    </lineage>
</organism>
<dbReference type="PANTHER" id="PTHR21180:SF32">
    <property type="entry name" value="ENDONUCLEASE_EXONUCLEASE_PHOSPHATASE FAMILY DOMAIN-CONTAINING PROTEIN 1"/>
    <property type="match status" value="1"/>
</dbReference>
<dbReference type="PANTHER" id="PTHR21180">
    <property type="entry name" value="ENDONUCLEASE/EXONUCLEASE/PHOSPHATASE FAMILY DOMAIN-CONTAINING PROTEIN 1"/>
    <property type="match status" value="1"/>
</dbReference>
<dbReference type="Pfam" id="PF12836">
    <property type="entry name" value="HHH_3"/>
    <property type="match status" value="1"/>
</dbReference>
<dbReference type="OrthoDB" id="9790239at2"/>
<keyword evidence="3" id="KW-1185">Reference proteome</keyword>
<feature type="domain" description="Soluble ligand binding" evidence="1">
    <location>
        <begin position="77"/>
        <end position="131"/>
    </location>
</feature>
<dbReference type="InterPro" id="IPR051675">
    <property type="entry name" value="Endo/Exo/Phosphatase_dom_1"/>
</dbReference>
<dbReference type="InterPro" id="IPR019554">
    <property type="entry name" value="Soluble_ligand-bd"/>
</dbReference>
<protein>
    <recommendedName>
        <fullName evidence="1">Soluble ligand binding domain-containing protein</fullName>
    </recommendedName>
</protein>
<dbReference type="SUPFAM" id="SSF47781">
    <property type="entry name" value="RuvA domain 2-like"/>
    <property type="match status" value="1"/>
</dbReference>
<dbReference type="RefSeq" id="WP_067710873.1">
    <property type="nucleotide sequence ID" value="NZ_LPVJ01000001.1"/>
</dbReference>
<dbReference type="Proteomes" id="UP000053557">
    <property type="component" value="Unassembled WGS sequence"/>
</dbReference>
<sequence length="231" mass="25094">MRWYRDRWTMLLGGCLIVGWSWMLLQHMGFSQERFAPSTSVPSLAQTLPNSSWPTLQQTLSSSSRVSFSKGVVPSIMVDVSGAVVSPGVYRLPLDARVQDALRAAGGARRDADLLAVNLAAIVEDGAQVVIPSQTSVSAGTTILAVGTPYQATAKLRRGRHSLKLSPGERISLNHSSEAVLMEVPGIGKKRADELLQYRAIHGSFTSLAQLHLVHGFTIHLLQRVLPYLTL</sequence>